<proteinExistence type="inferred from homology"/>
<feature type="domain" description="Flagellar M-ring N-terminal" evidence="12">
    <location>
        <begin position="46"/>
        <end position="224"/>
    </location>
</feature>
<dbReference type="Gene3D" id="3.30.300.30">
    <property type="match status" value="1"/>
</dbReference>
<evidence type="ECO:0000256" key="2">
    <source>
        <dbReference type="ARBA" id="ARBA00004651"/>
    </source>
</evidence>
<keyword evidence="6 11" id="KW-1133">Transmembrane helix</keyword>
<dbReference type="RefSeq" id="WP_204816190.1">
    <property type="nucleotide sequence ID" value="NZ_JANHOF010000001.1"/>
</dbReference>
<dbReference type="PRINTS" id="PR01009">
    <property type="entry name" value="FLGMRINGFLIF"/>
</dbReference>
<feature type="compositionally biased region" description="Low complexity" evidence="10">
    <location>
        <begin position="340"/>
        <end position="350"/>
    </location>
</feature>
<dbReference type="Pfam" id="PF01514">
    <property type="entry name" value="YscJ_FliF"/>
    <property type="match status" value="1"/>
</dbReference>
<evidence type="ECO:0000256" key="4">
    <source>
        <dbReference type="ARBA" id="ARBA00022475"/>
    </source>
</evidence>
<dbReference type="InterPro" id="IPR045851">
    <property type="entry name" value="AMP-bd_C_sf"/>
</dbReference>
<evidence type="ECO:0000256" key="8">
    <source>
        <dbReference type="ARBA" id="ARBA00023143"/>
    </source>
</evidence>
<feature type="transmembrane region" description="Helical" evidence="11">
    <location>
        <begin position="25"/>
        <end position="45"/>
    </location>
</feature>
<evidence type="ECO:0000256" key="1">
    <source>
        <dbReference type="ARBA" id="ARBA00004117"/>
    </source>
</evidence>
<dbReference type="EMBL" id="JBHLVF010000041">
    <property type="protein sequence ID" value="MFC0395050.1"/>
    <property type="molecule type" value="Genomic_DNA"/>
</dbReference>
<dbReference type="InterPro" id="IPR006182">
    <property type="entry name" value="FliF_N_dom"/>
</dbReference>
<organism evidence="14 15">
    <name type="scientific">Paenibacillus mendelii</name>
    <dbReference type="NCBI Taxonomy" id="206163"/>
    <lineage>
        <taxon>Bacteria</taxon>
        <taxon>Bacillati</taxon>
        <taxon>Bacillota</taxon>
        <taxon>Bacilli</taxon>
        <taxon>Bacillales</taxon>
        <taxon>Paenibacillaceae</taxon>
        <taxon>Paenibacillus</taxon>
    </lineage>
</organism>
<feature type="transmembrane region" description="Helical" evidence="11">
    <location>
        <begin position="442"/>
        <end position="462"/>
    </location>
</feature>
<dbReference type="InterPro" id="IPR043427">
    <property type="entry name" value="YscJ/FliF"/>
</dbReference>
<protein>
    <recommendedName>
        <fullName evidence="9">Flagellar M-ring protein</fullName>
    </recommendedName>
</protein>
<evidence type="ECO:0000256" key="10">
    <source>
        <dbReference type="SAM" id="MobiDB-lite"/>
    </source>
</evidence>
<comment type="function">
    <text evidence="9">The M ring may be actively involved in energy transduction.</text>
</comment>
<comment type="similarity">
    <text evidence="3 9">Belongs to the FliF family.</text>
</comment>
<dbReference type="PIRSF" id="PIRSF004862">
    <property type="entry name" value="FliF"/>
    <property type="match status" value="1"/>
</dbReference>
<evidence type="ECO:0000256" key="6">
    <source>
        <dbReference type="ARBA" id="ARBA00022989"/>
    </source>
</evidence>
<keyword evidence="14" id="KW-0969">Cilium</keyword>
<dbReference type="InterPro" id="IPR000067">
    <property type="entry name" value="FlgMring_FliF"/>
</dbReference>
<accession>A0ABV6JJN0</accession>
<gene>
    <name evidence="14" type="primary">fliF</name>
    <name evidence="14" type="ORF">ACFFJ8_27255</name>
</gene>
<reference evidence="14 15" key="1">
    <citation type="submission" date="2024-09" db="EMBL/GenBank/DDBJ databases">
        <authorList>
            <person name="Sun Q."/>
            <person name="Mori K."/>
        </authorList>
    </citation>
    <scope>NUCLEOTIDE SEQUENCE [LARGE SCALE GENOMIC DNA]</scope>
    <source>
        <strain evidence="14 15">CCM 4839</strain>
    </source>
</reference>
<dbReference type="PANTHER" id="PTHR30046:SF0">
    <property type="entry name" value="FLAGELLAR M-RING PROTEIN"/>
    <property type="match status" value="1"/>
</dbReference>
<sequence length="522" mass="56062">MNEKLNQYRGRLSQYWSGVGKKQRIWLAATAGVLLLSVILLTVIFSKTEYELAFRDLDSTDAAAVMGYLDSSGIPYKLSEAGTSISVPAADAAKAKVEAGSQGLVQNGSMGFSVFNEGSSPFGATDREFDVKYRSALNGEIQQLLNGMQGVQKSNVLVTLPEESVFLSTEEQEQASASIMITFKPGYRPTQKEVDGYYNLVKTAVPKLSVDNITISSAEGELIASNEVGGNGAGSAMALETHFQIQRKYENDLKRNIQQFLSPMVGMNNLVVSVSSAINFDKKVTDENLVAPLTDNNNNGIIISEQTNSKTATGSSGAGGVVGTGETDVPGYQAADGSGNTNTEENSRTTNYDVNRIKNQIQSGPYVIKDLSISVAVEKSRLSDEAKNDINAYLTSLVRSQLVESGQNVNDDAAVAKKVAIIAQTFAEGSGATAVSGLSTPWLIGIGLAALALIGGLGFVVLRRRKQAKQEEELAVPGKLEYPTIDLDSANNESQVRKQLETLAKRKPEEFVNLLRTWLVDE</sequence>
<evidence type="ECO:0000313" key="14">
    <source>
        <dbReference type="EMBL" id="MFC0395050.1"/>
    </source>
</evidence>
<evidence type="ECO:0000256" key="11">
    <source>
        <dbReference type="SAM" id="Phobius"/>
    </source>
</evidence>
<evidence type="ECO:0000256" key="5">
    <source>
        <dbReference type="ARBA" id="ARBA00022692"/>
    </source>
</evidence>
<keyword evidence="15" id="KW-1185">Reference proteome</keyword>
<keyword evidence="14" id="KW-0966">Cell projection</keyword>
<dbReference type="Pfam" id="PF08345">
    <property type="entry name" value="YscJ_FliF_C"/>
    <property type="match status" value="1"/>
</dbReference>
<dbReference type="NCBIfam" id="TIGR00206">
    <property type="entry name" value="fliF"/>
    <property type="match status" value="1"/>
</dbReference>
<name>A0ABV6JJN0_9BACL</name>
<evidence type="ECO:0000259" key="12">
    <source>
        <dbReference type="Pfam" id="PF01514"/>
    </source>
</evidence>
<dbReference type="InterPro" id="IPR013556">
    <property type="entry name" value="Flag_M-ring_C"/>
</dbReference>
<evidence type="ECO:0000256" key="3">
    <source>
        <dbReference type="ARBA" id="ARBA00007971"/>
    </source>
</evidence>
<keyword evidence="7 11" id="KW-0472">Membrane</keyword>
<evidence type="ECO:0000256" key="7">
    <source>
        <dbReference type="ARBA" id="ARBA00023136"/>
    </source>
</evidence>
<feature type="domain" description="Flagellar M-ring C-terminal" evidence="13">
    <location>
        <begin position="261"/>
        <end position="394"/>
    </location>
</feature>
<keyword evidence="5 11" id="KW-0812">Transmembrane</keyword>
<keyword evidence="14" id="KW-0282">Flagellum</keyword>
<dbReference type="Proteomes" id="UP001589818">
    <property type="component" value="Unassembled WGS sequence"/>
</dbReference>
<feature type="region of interest" description="Disordered" evidence="10">
    <location>
        <begin position="310"/>
        <end position="350"/>
    </location>
</feature>
<evidence type="ECO:0000259" key="13">
    <source>
        <dbReference type="Pfam" id="PF08345"/>
    </source>
</evidence>
<evidence type="ECO:0000256" key="9">
    <source>
        <dbReference type="PIRNR" id="PIRNR004862"/>
    </source>
</evidence>
<dbReference type="PANTHER" id="PTHR30046">
    <property type="entry name" value="FLAGELLAR M-RING PROTEIN"/>
    <property type="match status" value="1"/>
</dbReference>
<keyword evidence="8 9" id="KW-0975">Bacterial flagellum</keyword>
<keyword evidence="4" id="KW-1003">Cell membrane</keyword>
<evidence type="ECO:0000313" key="15">
    <source>
        <dbReference type="Proteomes" id="UP001589818"/>
    </source>
</evidence>
<comment type="caution">
    <text evidence="14">The sequence shown here is derived from an EMBL/GenBank/DDBJ whole genome shotgun (WGS) entry which is preliminary data.</text>
</comment>
<comment type="subcellular location">
    <subcellularLocation>
        <location evidence="1 9">Bacterial flagellum basal body</location>
    </subcellularLocation>
    <subcellularLocation>
        <location evidence="2">Cell membrane</location>
        <topology evidence="2">Multi-pass membrane protein</topology>
    </subcellularLocation>
</comment>